<dbReference type="AlphaFoldDB" id="A0A8S9YF65"/>
<protein>
    <submittedName>
        <fullName evidence="1">Uncharacterized protein</fullName>
    </submittedName>
</protein>
<comment type="caution">
    <text evidence="1">The sequence shown here is derived from an EMBL/GenBank/DDBJ whole genome shotgun (WGS) entry which is preliminary data.</text>
</comment>
<organism evidence="1 2">
    <name type="scientific">Paragonimus skrjabini miyazakii</name>
    <dbReference type="NCBI Taxonomy" id="59628"/>
    <lineage>
        <taxon>Eukaryota</taxon>
        <taxon>Metazoa</taxon>
        <taxon>Spiralia</taxon>
        <taxon>Lophotrochozoa</taxon>
        <taxon>Platyhelminthes</taxon>
        <taxon>Trematoda</taxon>
        <taxon>Digenea</taxon>
        <taxon>Plagiorchiida</taxon>
        <taxon>Troglotremata</taxon>
        <taxon>Troglotrematidae</taxon>
        <taxon>Paragonimus</taxon>
    </lineage>
</organism>
<dbReference type="OrthoDB" id="6160812at2759"/>
<accession>A0A8S9YF65</accession>
<evidence type="ECO:0000313" key="1">
    <source>
        <dbReference type="EMBL" id="KAF7233077.1"/>
    </source>
</evidence>
<proteinExistence type="predicted"/>
<sequence>MLAVVKFIEDNSVAVVSTAWFVDEHTVRWPGSRNLSAYHKLLLAREALPSTTQQYAVIDVVRTGRSCTNYCSYVDARAVERETVEQSSDATSYCTSRLTNFNTRYTERKRPIAVQFG</sequence>
<dbReference type="EMBL" id="JTDE01021331">
    <property type="protein sequence ID" value="KAF7233077.1"/>
    <property type="molecule type" value="Genomic_DNA"/>
</dbReference>
<gene>
    <name evidence="1" type="ORF">EG68_09580</name>
</gene>
<evidence type="ECO:0000313" key="2">
    <source>
        <dbReference type="Proteomes" id="UP000822476"/>
    </source>
</evidence>
<name>A0A8S9YF65_9TREM</name>
<keyword evidence="2" id="KW-1185">Reference proteome</keyword>
<dbReference type="Proteomes" id="UP000822476">
    <property type="component" value="Unassembled WGS sequence"/>
</dbReference>
<reference evidence="1" key="1">
    <citation type="submission" date="2019-07" db="EMBL/GenBank/DDBJ databases">
        <title>Annotation for the trematode Paragonimus miyazaki's.</title>
        <authorList>
            <person name="Choi Y.-J."/>
        </authorList>
    </citation>
    <scope>NUCLEOTIDE SEQUENCE</scope>
    <source>
        <strain evidence="1">Japan</strain>
    </source>
</reference>